<keyword evidence="2" id="KW-1185">Reference proteome</keyword>
<comment type="caution">
    <text evidence="1">The sequence shown here is derived from an EMBL/GenBank/DDBJ whole genome shotgun (WGS) entry which is preliminary data.</text>
</comment>
<name>A0A9P4MKQ2_9PEZI</name>
<evidence type="ECO:0000313" key="2">
    <source>
        <dbReference type="Proteomes" id="UP000799439"/>
    </source>
</evidence>
<proteinExistence type="predicted"/>
<reference evidence="1" key="1">
    <citation type="journal article" date="2020" name="Stud. Mycol.">
        <title>101 Dothideomycetes genomes: a test case for predicting lifestyles and emergence of pathogens.</title>
        <authorList>
            <person name="Haridas S."/>
            <person name="Albert R."/>
            <person name="Binder M."/>
            <person name="Bloem J."/>
            <person name="Labutti K."/>
            <person name="Salamov A."/>
            <person name="Andreopoulos B."/>
            <person name="Baker S."/>
            <person name="Barry K."/>
            <person name="Bills G."/>
            <person name="Bluhm B."/>
            <person name="Cannon C."/>
            <person name="Castanera R."/>
            <person name="Culley D."/>
            <person name="Daum C."/>
            <person name="Ezra D."/>
            <person name="Gonzalez J."/>
            <person name="Henrissat B."/>
            <person name="Kuo A."/>
            <person name="Liang C."/>
            <person name="Lipzen A."/>
            <person name="Lutzoni F."/>
            <person name="Magnuson J."/>
            <person name="Mondo S."/>
            <person name="Nolan M."/>
            <person name="Ohm R."/>
            <person name="Pangilinan J."/>
            <person name="Park H.-J."/>
            <person name="Ramirez L."/>
            <person name="Alfaro M."/>
            <person name="Sun H."/>
            <person name="Tritt A."/>
            <person name="Yoshinaga Y."/>
            <person name="Zwiers L.-H."/>
            <person name="Turgeon B."/>
            <person name="Goodwin S."/>
            <person name="Spatafora J."/>
            <person name="Crous P."/>
            <person name="Grigoriev I."/>
        </authorList>
    </citation>
    <scope>NUCLEOTIDE SEQUENCE</scope>
    <source>
        <strain evidence="1">CBS 260.36</strain>
    </source>
</reference>
<organism evidence="1 2">
    <name type="scientific">Myriangium duriaei CBS 260.36</name>
    <dbReference type="NCBI Taxonomy" id="1168546"/>
    <lineage>
        <taxon>Eukaryota</taxon>
        <taxon>Fungi</taxon>
        <taxon>Dikarya</taxon>
        <taxon>Ascomycota</taxon>
        <taxon>Pezizomycotina</taxon>
        <taxon>Dothideomycetes</taxon>
        <taxon>Dothideomycetidae</taxon>
        <taxon>Myriangiales</taxon>
        <taxon>Myriangiaceae</taxon>
        <taxon>Myriangium</taxon>
    </lineage>
</organism>
<dbReference type="AlphaFoldDB" id="A0A9P4MKQ2"/>
<evidence type="ECO:0000313" key="1">
    <source>
        <dbReference type="EMBL" id="KAF2153389.1"/>
    </source>
</evidence>
<dbReference type="EMBL" id="ML996085">
    <property type="protein sequence ID" value="KAF2153389.1"/>
    <property type="molecule type" value="Genomic_DNA"/>
</dbReference>
<accession>A0A9P4MKQ2</accession>
<protein>
    <submittedName>
        <fullName evidence="1">Uncharacterized protein</fullName>
    </submittedName>
</protein>
<dbReference type="Proteomes" id="UP000799439">
    <property type="component" value="Unassembled WGS sequence"/>
</dbReference>
<gene>
    <name evidence="1" type="ORF">K461DRAFT_312775</name>
</gene>
<sequence length="219" mass="25248">MDSSPTTTSGIRFADLPLELRRRVYDFWIEGDPDLRYWKIDRAKRVALGKLGYCSTMSFDRSDSFTVWHMRTPSLILSRAWIREELRGQSVDLSPKGFSLIVGRFDYDAFRIEQFLLKNYPYTQLTALCFASSHGVELCMNNQVRHWFTIKYFANILPDSTEILQMQCTVVRRAIDAVVRSQDPKTGRTRLFLEPGVVTQLRGVLSSNHSDVVGPAFYC</sequence>